<protein>
    <recommendedName>
        <fullName evidence="3">DUF366 domain-containing protein</fullName>
    </recommendedName>
</protein>
<dbReference type="Proteomes" id="UP000078532">
    <property type="component" value="Unassembled WGS sequence"/>
</dbReference>
<dbReference type="EMBL" id="LYVF01000164">
    <property type="protein sequence ID" value="OAT81349.1"/>
    <property type="molecule type" value="Genomic_DNA"/>
</dbReference>
<dbReference type="InterPro" id="IPR007162">
    <property type="entry name" value="DUF366"/>
</dbReference>
<dbReference type="PIRSF" id="PIRSF006503">
    <property type="entry name" value="UCP006503"/>
    <property type="match status" value="1"/>
</dbReference>
<dbReference type="AlphaFoldDB" id="A0A1B7LE27"/>
<name>A0A1B7LE27_9FIRM</name>
<evidence type="ECO:0008006" key="3">
    <source>
        <dbReference type="Google" id="ProtNLM"/>
    </source>
</evidence>
<gene>
    <name evidence="1" type="ORF">A6M21_10735</name>
</gene>
<dbReference type="Pfam" id="PF04017">
    <property type="entry name" value="DUF366"/>
    <property type="match status" value="1"/>
</dbReference>
<comment type="caution">
    <text evidence="1">The sequence shown here is derived from an EMBL/GenBank/DDBJ whole genome shotgun (WGS) entry which is preliminary data.</text>
</comment>
<organism evidence="1 2">
    <name type="scientific">Desulfotomaculum copahuensis</name>
    <dbReference type="NCBI Taxonomy" id="1838280"/>
    <lineage>
        <taxon>Bacteria</taxon>
        <taxon>Bacillati</taxon>
        <taxon>Bacillota</taxon>
        <taxon>Clostridia</taxon>
        <taxon>Eubacteriales</taxon>
        <taxon>Desulfotomaculaceae</taxon>
        <taxon>Desulfotomaculum</taxon>
    </lineage>
</organism>
<dbReference type="SUPFAM" id="SSF55681">
    <property type="entry name" value="Class II aaRS and biotin synthetases"/>
    <property type="match status" value="1"/>
</dbReference>
<proteinExistence type="predicted"/>
<dbReference type="GO" id="GO:0016740">
    <property type="term" value="F:transferase activity"/>
    <property type="evidence" value="ECO:0007669"/>
    <property type="project" value="UniProtKB-ARBA"/>
</dbReference>
<evidence type="ECO:0000313" key="1">
    <source>
        <dbReference type="EMBL" id="OAT81349.1"/>
    </source>
</evidence>
<dbReference type="RefSeq" id="WP_066668474.1">
    <property type="nucleotide sequence ID" value="NZ_LYVF01000164.1"/>
</dbReference>
<dbReference type="InterPro" id="IPR045864">
    <property type="entry name" value="aa-tRNA-synth_II/BPL/LPL"/>
</dbReference>
<dbReference type="Gene3D" id="3.30.930.10">
    <property type="entry name" value="Bira Bifunctional Protein, Domain 2"/>
    <property type="match status" value="1"/>
</dbReference>
<evidence type="ECO:0000313" key="2">
    <source>
        <dbReference type="Proteomes" id="UP000078532"/>
    </source>
</evidence>
<reference evidence="1 2" key="1">
    <citation type="submission" date="2016-04" db="EMBL/GenBank/DDBJ databases">
        <authorList>
            <person name="Evans L.H."/>
            <person name="Alamgir A."/>
            <person name="Owens N."/>
            <person name="Weber N.D."/>
            <person name="Virtaneva K."/>
            <person name="Barbian K."/>
            <person name="Babar A."/>
            <person name="Rosenke K."/>
        </authorList>
    </citation>
    <scope>NUCLEOTIDE SEQUENCE [LARGE SCALE GENOMIC DNA]</scope>
    <source>
        <strain evidence="1 2">LMa1</strain>
    </source>
</reference>
<dbReference type="GO" id="GO:0140096">
    <property type="term" value="F:catalytic activity, acting on a protein"/>
    <property type="evidence" value="ECO:0007669"/>
    <property type="project" value="UniProtKB-ARBA"/>
</dbReference>
<keyword evidence="2" id="KW-1185">Reference proteome</keyword>
<dbReference type="STRING" id="1838280.A6M21_10735"/>
<sequence length="186" mass="20501">MHTFFIEKTMLYDGTQLSSLWAYRTLGLPGDSIVAFRGPCRLDFAHMVDMEDVLQQSPIYGSDMLHFIIEHFDAGLGRTILRQRLLVAIINEIVSSRGSSLKRDGDDLYLAGRKLSISIATVTPVSTMIHTALNVTAENTPVPAASLVEMGWSGNEIPALAEKIFTAYAAELESVKRARCKVRGVN</sequence>
<dbReference type="OrthoDB" id="9788500at2"/>
<accession>A0A1B7LE27</accession>